<comment type="caution">
    <text evidence="1">The sequence shown here is derived from an EMBL/GenBank/DDBJ whole genome shotgun (WGS) entry which is preliminary data.</text>
</comment>
<dbReference type="Proteomes" id="UP000286746">
    <property type="component" value="Unassembled WGS sequence"/>
</dbReference>
<sequence>MANFVECITDPDAAGPLWCGDRTVAVFAARPEGAAEGAGRVEGSVALLDLGADDPALRFVAVLDCAEDEILVPLLQGAADEVRKAGGTTLRWITEEDTSPGKAAVELGALESGEVYRWWRRDLPAGVPVRDTAVRQLPSEEEGVAFRIGTDDAWYDVELDDDRARLVHNREDESTADALTALTSAALHALDTDHPGLRAAEVNAAPDDDELHAALRRLGFAATSSRAVEYTLSPA</sequence>
<evidence type="ECO:0008006" key="3">
    <source>
        <dbReference type="Google" id="ProtNLM"/>
    </source>
</evidence>
<protein>
    <recommendedName>
        <fullName evidence="3">GNAT family N-acetyltransferase</fullName>
    </recommendedName>
</protein>
<dbReference type="RefSeq" id="WP_246177502.1">
    <property type="nucleotide sequence ID" value="NZ_BHZD01000001.1"/>
</dbReference>
<dbReference type="AlphaFoldDB" id="A0A401W710"/>
<evidence type="ECO:0000313" key="1">
    <source>
        <dbReference type="EMBL" id="GCD45041.1"/>
    </source>
</evidence>
<keyword evidence="2" id="KW-1185">Reference proteome</keyword>
<organism evidence="1 2">
    <name type="scientific">Streptomyces paromomycinus</name>
    <name type="common">Streptomyces rimosus subsp. paromomycinus</name>
    <dbReference type="NCBI Taxonomy" id="92743"/>
    <lineage>
        <taxon>Bacteria</taxon>
        <taxon>Bacillati</taxon>
        <taxon>Actinomycetota</taxon>
        <taxon>Actinomycetes</taxon>
        <taxon>Kitasatosporales</taxon>
        <taxon>Streptomycetaceae</taxon>
        <taxon>Streptomyces</taxon>
    </lineage>
</organism>
<gene>
    <name evidence="1" type="ORF">GKJPGBOP_04761</name>
</gene>
<accession>A0A401W710</accession>
<evidence type="ECO:0000313" key="2">
    <source>
        <dbReference type="Proteomes" id="UP000286746"/>
    </source>
</evidence>
<proteinExistence type="predicted"/>
<reference evidence="1 2" key="1">
    <citation type="submission" date="2018-11" db="EMBL/GenBank/DDBJ databases">
        <title>Whole genome sequence of Streptomyces paromomycinus NBRC 15454(T).</title>
        <authorList>
            <person name="Komaki H."/>
            <person name="Tamura T."/>
        </authorList>
    </citation>
    <scope>NUCLEOTIDE SEQUENCE [LARGE SCALE GENOMIC DNA]</scope>
    <source>
        <strain evidence="1 2">NBRC 15454</strain>
    </source>
</reference>
<dbReference type="EMBL" id="BHZD01000001">
    <property type="protein sequence ID" value="GCD45041.1"/>
    <property type="molecule type" value="Genomic_DNA"/>
</dbReference>
<name>A0A401W710_STREY</name>